<evidence type="ECO:0000313" key="2">
    <source>
        <dbReference type="EMBL" id="GAV06369.1"/>
    </source>
</evidence>
<keyword evidence="3" id="KW-1185">Reference proteome</keyword>
<reference evidence="2 3" key="1">
    <citation type="journal article" date="2016" name="Nat. Commun.">
        <title>Extremotolerant tardigrade genome and improved radiotolerance of human cultured cells by tardigrade-unique protein.</title>
        <authorList>
            <person name="Hashimoto T."/>
            <person name="Horikawa D.D."/>
            <person name="Saito Y."/>
            <person name="Kuwahara H."/>
            <person name="Kozuka-Hata H."/>
            <person name="Shin-I T."/>
            <person name="Minakuchi Y."/>
            <person name="Ohishi K."/>
            <person name="Motoyama A."/>
            <person name="Aizu T."/>
            <person name="Enomoto A."/>
            <person name="Kondo K."/>
            <person name="Tanaka S."/>
            <person name="Hara Y."/>
            <person name="Koshikawa S."/>
            <person name="Sagara H."/>
            <person name="Miura T."/>
            <person name="Yokobori S."/>
            <person name="Miyagawa K."/>
            <person name="Suzuki Y."/>
            <person name="Kubo T."/>
            <person name="Oyama M."/>
            <person name="Kohara Y."/>
            <person name="Fujiyama A."/>
            <person name="Arakawa K."/>
            <person name="Katayama T."/>
            <person name="Toyoda A."/>
            <person name="Kunieda T."/>
        </authorList>
    </citation>
    <scope>NUCLEOTIDE SEQUENCE [LARGE SCALE GENOMIC DNA]</scope>
    <source>
        <strain evidence="2 3">YOKOZUNA-1</strain>
    </source>
</reference>
<dbReference type="AlphaFoldDB" id="A0A1D1W5U6"/>
<gene>
    <name evidence="2" type="primary">RvY_16378-1</name>
    <name evidence="2" type="synonym">RvY_16378.1</name>
    <name evidence="2" type="ORF">RvY_16378</name>
</gene>
<dbReference type="Proteomes" id="UP000186922">
    <property type="component" value="Unassembled WGS sequence"/>
</dbReference>
<evidence type="ECO:0008006" key="4">
    <source>
        <dbReference type="Google" id="ProtNLM"/>
    </source>
</evidence>
<protein>
    <recommendedName>
        <fullName evidence="4">Secreted protein</fullName>
    </recommendedName>
</protein>
<dbReference type="EMBL" id="BDGG01000013">
    <property type="protein sequence ID" value="GAV06369.1"/>
    <property type="molecule type" value="Genomic_DNA"/>
</dbReference>
<accession>A0A1D1W5U6</accession>
<name>A0A1D1W5U6_RAMVA</name>
<feature type="signal peptide" evidence="1">
    <location>
        <begin position="1"/>
        <end position="20"/>
    </location>
</feature>
<organism evidence="2 3">
    <name type="scientific">Ramazzottius varieornatus</name>
    <name type="common">Water bear</name>
    <name type="synonym">Tardigrade</name>
    <dbReference type="NCBI Taxonomy" id="947166"/>
    <lineage>
        <taxon>Eukaryota</taxon>
        <taxon>Metazoa</taxon>
        <taxon>Ecdysozoa</taxon>
        <taxon>Tardigrada</taxon>
        <taxon>Eutardigrada</taxon>
        <taxon>Parachela</taxon>
        <taxon>Hypsibioidea</taxon>
        <taxon>Ramazzottiidae</taxon>
        <taxon>Ramazzottius</taxon>
    </lineage>
</organism>
<feature type="chain" id="PRO_5008899249" description="Secreted protein" evidence="1">
    <location>
        <begin position="21"/>
        <end position="228"/>
    </location>
</feature>
<proteinExistence type="predicted"/>
<sequence>MFVRGSIALVGLFLVTVAHGYFHNANPDHQYEPQLKVSGLKRYEQATSGSFRIEFILADFHDTERRYPVSGKLCGNSSVVGCIRPEFYASIDTRKPHAAPSHAFSGDQTRSDVEYRLKKGLSEGPIRLRHKSNHNLCTSDLELNQPVNIRVHVLDKGFQKPVPAFIEEFICLLPGFLWHNDDLVLERTPSSHRLAQKLNCLAVHRPGKTRLTYRWTAFPNQDPACKPL</sequence>
<comment type="caution">
    <text evidence="2">The sequence shown here is derived from an EMBL/GenBank/DDBJ whole genome shotgun (WGS) entry which is preliminary data.</text>
</comment>
<evidence type="ECO:0000256" key="1">
    <source>
        <dbReference type="SAM" id="SignalP"/>
    </source>
</evidence>
<evidence type="ECO:0000313" key="3">
    <source>
        <dbReference type="Proteomes" id="UP000186922"/>
    </source>
</evidence>
<keyword evidence="1" id="KW-0732">Signal</keyword>